<organism evidence="1 2">
    <name type="scientific">Roseivirga echinicomitans</name>
    <dbReference type="NCBI Taxonomy" id="296218"/>
    <lineage>
        <taxon>Bacteria</taxon>
        <taxon>Pseudomonadati</taxon>
        <taxon>Bacteroidota</taxon>
        <taxon>Cytophagia</taxon>
        <taxon>Cytophagales</taxon>
        <taxon>Roseivirgaceae</taxon>
        <taxon>Roseivirga</taxon>
    </lineage>
</organism>
<evidence type="ECO:0008006" key="3">
    <source>
        <dbReference type="Google" id="ProtNLM"/>
    </source>
</evidence>
<dbReference type="AlphaFoldDB" id="A0A150XV68"/>
<accession>A0A150XV68</accession>
<keyword evidence="2" id="KW-1185">Reference proteome</keyword>
<gene>
    <name evidence="1" type="ORF">AWN68_12770</name>
</gene>
<evidence type="ECO:0000313" key="1">
    <source>
        <dbReference type="EMBL" id="KYG82659.1"/>
    </source>
</evidence>
<dbReference type="EMBL" id="LRDB01000002">
    <property type="protein sequence ID" value="KYG82659.1"/>
    <property type="molecule type" value="Genomic_DNA"/>
</dbReference>
<dbReference type="OrthoDB" id="981839at2"/>
<comment type="caution">
    <text evidence="1">The sequence shown here is derived from an EMBL/GenBank/DDBJ whole genome shotgun (WGS) entry which is preliminary data.</text>
</comment>
<proteinExistence type="predicted"/>
<dbReference type="RefSeq" id="WP_068411591.1">
    <property type="nucleotide sequence ID" value="NZ_LRDB01000002.1"/>
</dbReference>
<name>A0A150XV68_9BACT</name>
<sequence length="236" mass="27349">MKKIVQPFLLITILLFTIGCSAPKKEVPQKKVEEVEQAPRVPIASVNSSIPKYKFSFSSLELGMSISELDQRVFKHYGEFYTKDFSVYQLDQIDYLAEAHYISNIDLIFIDSLLVQIQAFLTVDKSNELINQFGRAKLLINDHHNKTLLETEKALTKTSKGYSINKNLDQFRLKWVREDADIEYEVNKKPNADSTSVNMARFSSMGNPKGFKYKLTFQTTDFQYQKAYIEWESNQK</sequence>
<evidence type="ECO:0000313" key="2">
    <source>
        <dbReference type="Proteomes" id="UP000075615"/>
    </source>
</evidence>
<protein>
    <recommendedName>
        <fullName evidence="3">Lipoprotein</fullName>
    </recommendedName>
</protein>
<dbReference type="PROSITE" id="PS51257">
    <property type="entry name" value="PROKAR_LIPOPROTEIN"/>
    <property type="match status" value="1"/>
</dbReference>
<reference evidence="1 2" key="1">
    <citation type="submission" date="2016-01" db="EMBL/GenBank/DDBJ databases">
        <title>Genome sequencing of Roseivirga echinicomitans KMM 6058.</title>
        <authorList>
            <person name="Selvaratnam C."/>
            <person name="Thevarajoo S."/>
            <person name="Goh K.M."/>
            <person name="Ee R."/>
            <person name="Chan K.-G."/>
            <person name="Chong C.S."/>
        </authorList>
    </citation>
    <scope>NUCLEOTIDE SEQUENCE [LARGE SCALE GENOMIC DNA]</scope>
    <source>
        <strain evidence="1 2">KMM 6058</strain>
    </source>
</reference>
<dbReference type="Proteomes" id="UP000075615">
    <property type="component" value="Unassembled WGS sequence"/>
</dbReference>